<dbReference type="SMART" id="SM00388">
    <property type="entry name" value="HisKA"/>
    <property type="match status" value="1"/>
</dbReference>
<evidence type="ECO:0000256" key="4">
    <source>
        <dbReference type="PROSITE-ProRule" id="PRU00169"/>
    </source>
</evidence>
<dbReference type="Pfam" id="PF00512">
    <property type="entry name" value="HisKA"/>
    <property type="match status" value="1"/>
</dbReference>
<evidence type="ECO:0000256" key="2">
    <source>
        <dbReference type="ARBA" id="ARBA00012438"/>
    </source>
</evidence>
<evidence type="ECO:0000256" key="5">
    <source>
        <dbReference type="SAM" id="Coils"/>
    </source>
</evidence>
<dbReference type="InterPro" id="IPR005467">
    <property type="entry name" value="His_kinase_dom"/>
</dbReference>
<dbReference type="Pfam" id="PF00072">
    <property type="entry name" value="Response_reg"/>
    <property type="match status" value="1"/>
</dbReference>
<dbReference type="SMART" id="SM00448">
    <property type="entry name" value="REC"/>
    <property type="match status" value="1"/>
</dbReference>
<evidence type="ECO:0000313" key="9">
    <source>
        <dbReference type="Proteomes" id="UP000033651"/>
    </source>
</evidence>
<keyword evidence="5" id="KW-0175">Coiled coil</keyword>
<gene>
    <name evidence="8" type="ORF">VI08_20320</name>
</gene>
<comment type="catalytic activity">
    <reaction evidence="1">
        <text>ATP + protein L-histidine = ADP + protein N-phospho-L-histidine.</text>
        <dbReference type="EC" id="2.7.13.3"/>
    </reaction>
</comment>
<keyword evidence="8" id="KW-0418">Kinase</keyword>
<feature type="domain" description="Response regulatory" evidence="7">
    <location>
        <begin position="18"/>
        <end position="135"/>
    </location>
</feature>
<dbReference type="EMBL" id="JZRB01000100">
    <property type="protein sequence ID" value="KJV24718.1"/>
    <property type="molecule type" value="Genomic_DNA"/>
</dbReference>
<protein>
    <recommendedName>
        <fullName evidence="2">histidine kinase</fullName>
        <ecNumber evidence="2">2.7.13.3</ecNumber>
    </recommendedName>
</protein>
<dbReference type="GO" id="GO:0000155">
    <property type="term" value="F:phosphorelay sensor kinase activity"/>
    <property type="evidence" value="ECO:0007669"/>
    <property type="project" value="InterPro"/>
</dbReference>
<keyword evidence="8" id="KW-0808">Transferase</keyword>
<evidence type="ECO:0000313" key="8">
    <source>
        <dbReference type="EMBL" id="KJV24718.1"/>
    </source>
</evidence>
<dbReference type="SUPFAM" id="SSF55874">
    <property type="entry name" value="ATPase domain of HSP90 chaperone/DNA topoisomerase II/histidine kinase"/>
    <property type="match status" value="1"/>
</dbReference>
<dbReference type="Proteomes" id="UP000033651">
    <property type="component" value="Unassembled WGS sequence"/>
</dbReference>
<dbReference type="InterPro" id="IPR011006">
    <property type="entry name" value="CheY-like_superfamily"/>
</dbReference>
<dbReference type="InterPro" id="IPR036097">
    <property type="entry name" value="HisK_dim/P_sf"/>
</dbReference>
<accession>A0A0F3K0J5</accession>
<organism evidence="8 9">
    <name type="scientific">Luteibacter yeojuensis</name>
    <dbReference type="NCBI Taxonomy" id="345309"/>
    <lineage>
        <taxon>Bacteria</taxon>
        <taxon>Pseudomonadati</taxon>
        <taxon>Pseudomonadota</taxon>
        <taxon>Gammaproteobacteria</taxon>
        <taxon>Lysobacterales</taxon>
        <taxon>Rhodanobacteraceae</taxon>
        <taxon>Luteibacter</taxon>
    </lineage>
</organism>
<dbReference type="SUPFAM" id="SSF47384">
    <property type="entry name" value="Homodimeric domain of signal transducing histidine kinase"/>
    <property type="match status" value="1"/>
</dbReference>
<dbReference type="Gene3D" id="1.10.287.130">
    <property type="match status" value="1"/>
</dbReference>
<dbReference type="PANTHER" id="PTHR43547">
    <property type="entry name" value="TWO-COMPONENT HISTIDINE KINASE"/>
    <property type="match status" value="1"/>
</dbReference>
<dbReference type="Gene3D" id="3.30.565.10">
    <property type="entry name" value="Histidine kinase-like ATPase, C-terminal domain"/>
    <property type="match status" value="1"/>
</dbReference>
<dbReference type="InterPro" id="IPR003661">
    <property type="entry name" value="HisK_dim/P_dom"/>
</dbReference>
<dbReference type="PROSITE" id="PS50110">
    <property type="entry name" value="RESPONSE_REGULATORY"/>
    <property type="match status" value="1"/>
</dbReference>
<evidence type="ECO:0000259" key="7">
    <source>
        <dbReference type="PROSITE" id="PS50110"/>
    </source>
</evidence>
<dbReference type="CDD" id="cd00082">
    <property type="entry name" value="HisKA"/>
    <property type="match status" value="1"/>
</dbReference>
<proteinExistence type="predicted"/>
<dbReference type="PANTHER" id="PTHR43547:SF2">
    <property type="entry name" value="HYBRID SIGNAL TRANSDUCTION HISTIDINE KINASE C"/>
    <property type="match status" value="1"/>
</dbReference>
<dbReference type="OrthoDB" id="9768069at2"/>
<name>A0A0F3K0J5_9GAMM</name>
<comment type="caution">
    <text evidence="8">The sequence shown here is derived from an EMBL/GenBank/DDBJ whole genome shotgun (WGS) entry which is preliminary data.</text>
</comment>
<dbReference type="RefSeq" id="WP_045831469.1">
    <property type="nucleotide sequence ID" value="NZ_JZRB01000100.1"/>
</dbReference>
<reference evidence="8 9" key="1">
    <citation type="submission" date="2015-03" db="EMBL/GenBank/DDBJ databases">
        <title>Draft genome sequence of Luteibacter yeojuensis strain SU11.</title>
        <authorList>
            <person name="Sulaiman J."/>
            <person name="Priya K."/>
            <person name="Chan K.-G."/>
        </authorList>
    </citation>
    <scope>NUCLEOTIDE SEQUENCE [LARGE SCALE GENOMIC DNA]</scope>
    <source>
        <strain evidence="8 9">SU11</strain>
    </source>
</reference>
<dbReference type="PROSITE" id="PS50109">
    <property type="entry name" value="HIS_KIN"/>
    <property type="match status" value="1"/>
</dbReference>
<evidence type="ECO:0000256" key="3">
    <source>
        <dbReference type="ARBA" id="ARBA00022553"/>
    </source>
</evidence>
<evidence type="ECO:0000259" key="6">
    <source>
        <dbReference type="PROSITE" id="PS50109"/>
    </source>
</evidence>
<feature type="non-terminal residue" evidence="8">
    <location>
        <position position="298"/>
    </location>
</feature>
<evidence type="ECO:0000256" key="1">
    <source>
        <dbReference type="ARBA" id="ARBA00000085"/>
    </source>
</evidence>
<sequence length="298" mass="32559">MNLSMTLPEEPAARDLANVLIVDDVPQNLVAMEALLARDDVRILKAASGPEALELLLVHDVALALLDVQMPEMDGFALAELMRGSQRTRDVPIIFLTASPNDPARSFKGYETGAVDFLHKPIDPRVILGKVDVFVQLYQQRQQLKAQNASLERALQLNEAMIAVLTHDLRTPLSAISLCADRILVEVGDGPLARTAHHVESSARRMARMIDQLLDFSRIRSGVMHLDLANHDLAALAHAVAEETRQANPTRAIDVVSQGDALGYFDSTRISQVLSNLLGNAVQYALGSSPIQLQVDAR</sequence>
<dbReference type="InterPro" id="IPR001789">
    <property type="entry name" value="Sig_transdc_resp-reg_receiver"/>
</dbReference>
<dbReference type="SUPFAM" id="SSF52172">
    <property type="entry name" value="CheY-like"/>
    <property type="match status" value="1"/>
</dbReference>
<dbReference type="EC" id="2.7.13.3" evidence="2"/>
<feature type="domain" description="Histidine kinase" evidence="6">
    <location>
        <begin position="164"/>
        <end position="298"/>
    </location>
</feature>
<feature type="coiled-coil region" evidence="5">
    <location>
        <begin position="134"/>
        <end position="161"/>
    </location>
</feature>
<dbReference type="AlphaFoldDB" id="A0A0F3K0J5"/>
<dbReference type="Gene3D" id="3.40.50.2300">
    <property type="match status" value="1"/>
</dbReference>
<keyword evidence="9" id="KW-1185">Reference proteome</keyword>
<feature type="modified residue" description="4-aspartylphosphate" evidence="4">
    <location>
        <position position="67"/>
    </location>
</feature>
<keyword evidence="3 4" id="KW-0597">Phosphoprotein</keyword>
<dbReference type="InterPro" id="IPR036890">
    <property type="entry name" value="HATPase_C_sf"/>
</dbReference>